<dbReference type="Gene3D" id="3.40.1260.10">
    <property type="entry name" value="DsrEFH-like"/>
    <property type="match status" value="1"/>
</dbReference>
<evidence type="ECO:0000313" key="2">
    <source>
        <dbReference type="EMBL" id="TCD16116.1"/>
    </source>
</evidence>
<dbReference type="PANTHER" id="PTHR37691">
    <property type="entry name" value="BLR3518 PROTEIN"/>
    <property type="match status" value="1"/>
</dbReference>
<reference evidence="2 3" key="1">
    <citation type="journal article" date="2015" name="Antonie Van Leeuwenhoek">
        <title>Oricola cellulosilytica gen. nov., sp. nov., a cellulose-degrading bacterium of the family Phyllobacteriaceae isolated from surface seashore water, and emended descriptions of Mesorhizobium loti and Phyllobacterium myrsinacearum.</title>
        <authorList>
            <person name="Hameed A."/>
            <person name="Shahina M."/>
            <person name="Lai W.A."/>
            <person name="Lin S.Y."/>
            <person name="Young L.S."/>
            <person name="Liu Y.C."/>
            <person name="Hsu Y.H."/>
            <person name="Young C.C."/>
        </authorList>
    </citation>
    <scope>NUCLEOTIDE SEQUENCE [LARGE SCALE GENOMIC DNA]</scope>
    <source>
        <strain evidence="2 3">KCTC 52183</strain>
    </source>
</reference>
<keyword evidence="3" id="KW-1185">Reference proteome</keyword>
<dbReference type="AlphaFoldDB" id="A0A4R0PE97"/>
<evidence type="ECO:0000256" key="1">
    <source>
        <dbReference type="SAM" id="SignalP"/>
    </source>
</evidence>
<keyword evidence="1" id="KW-0732">Signal</keyword>
<dbReference type="RefSeq" id="WP_131564697.1">
    <property type="nucleotide sequence ID" value="NZ_JAINFK010000001.1"/>
</dbReference>
<dbReference type="SUPFAM" id="SSF75169">
    <property type="entry name" value="DsrEFH-like"/>
    <property type="match status" value="1"/>
</dbReference>
<organism evidence="2 3">
    <name type="scientific">Oricola cellulosilytica</name>
    <dbReference type="NCBI Taxonomy" id="1429082"/>
    <lineage>
        <taxon>Bacteria</taxon>
        <taxon>Pseudomonadati</taxon>
        <taxon>Pseudomonadota</taxon>
        <taxon>Alphaproteobacteria</taxon>
        <taxon>Hyphomicrobiales</taxon>
        <taxon>Ahrensiaceae</taxon>
        <taxon>Oricola</taxon>
    </lineage>
</organism>
<accession>A0A4R0PE97</accession>
<protein>
    <recommendedName>
        <fullName evidence="4">Sulfur reduction protein DsrE</fullName>
    </recommendedName>
</protein>
<dbReference type="EMBL" id="SJST01000001">
    <property type="protein sequence ID" value="TCD16116.1"/>
    <property type="molecule type" value="Genomic_DNA"/>
</dbReference>
<dbReference type="InterPro" id="IPR027396">
    <property type="entry name" value="DsrEFH-like"/>
</dbReference>
<dbReference type="OrthoDB" id="5794490at2"/>
<sequence>MRIRVLLAAVAAVLMTMSGALAAEPHKLALHVDQNDPAVMNLALNNAQNVKAYYDAKGEEVMIEIVAYGPGLKMYTEDSPVKDRISAMSLEMENMQFSACGNTHAAMSKKAGKEVPLLPETVMVQSGVVRLMELQEQGWSYVRP</sequence>
<feature type="signal peptide" evidence="1">
    <location>
        <begin position="1"/>
        <end position="22"/>
    </location>
</feature>
<name>A0A4R0PE97_9HYPH</name>
<evidence type="ECO:0000313" key="3">
    <source>
        <dbReference type="Proteomes" id="UP000291301"/>
    </source>
</evidence>
<proteinExistence type="predicted"/>
<gene>
    <name evidence="2" type="ORF">E0D97_01360</name>
</gene>
<comment type="caution">
    <text evidence="2">The sequence shown here is derived from an EMBL/GenBank/DDBJ whole genome shotgun (WGS) entry which is preliminary data.</text>
</comment>
<feature type="chain" id="PRO_5020558591" description="Sulfur reduction protein DsrE" evidence="1">
    <location>
        <begin position="23"/>
        <end position="144"/>
    </location>
</feature>
<dbReference type="Proteomes" id="UP000291301">
    <property type="component" value="Unassembled WGS sequence"/>
</dbReference>
<evidence type="ECO:0008006" key="4">
    <source>
        <dbReference type="Google" id="ProtNLM"/>
    </source>
</evidence>
<dbReference type="PANTHER" id="PTHR37691:SF1">
    <property type="entry name" value="BLR3518 PROTEIN"/>
    <property type="match status" value="1"/>
</dbReference>